<evidence type="ECO:0000313" key="4">
    <source>
        <dbReference type="EMBL" id="KAF2158248.1"/>
    </source>
</evidence>
<keyword evidence="3" id="KW-1133">Transmembrane helix</keyword>
<dbReference type="InterPro" id="IPR029044">
    <property type="entry name" value="Nucleotide-diphossugar_trans"/>
</dbReference>
<feature type="transmembrane region" description="Helical" evidence="3">
    <location>
        <begin position="25"/>
        <end position="42"/>
    </location>
</feature>
<reference evidence="4" key="1">
    <citation type="journal article" date="2020" name="Stud. Mycol.">
        <title>101 Dothideomycetes genomes: a test case for predicting lifestyles and emergence of pathogens.</title>
        <authorList>
            <person name="Haridas S."/>
            <person name="Albert R."/>
            <person name="Binder M."/>
            <person name="Bloem J."/>
            <person name="Labutti K."/>
            <person name="Salamov A."/>
            <person name="Andreopoulos B."/>
            <person name="Baker S."/>
            <person name="Barry K."/>
            <person name="Bills G."/>
            <person name="Bluhm B."/>
            <person name="Cannon C."/>
            <person name="Castanera R."/>
            <person name="Culley D."/>
            <person name="Daum C."/>
            <person name="Ezra D."/>
            <person name="Gonzalez J."/>
            <person name="Henrissat B."/>
            <person name="Kuo A."/>
            <person name="Liang C."/>
            <person name="Lipzen A."/>
            <person name="Lutzoni F."/>
            <person name="Magnuson J."/>
            <person name="Mondo S."/>
            <person name="Nolan M."/>
            <person name="Ohm R."/>
            <person name="Pangilinan J."/>
            <person name="Park H.-J."/>
            <person name="Ramirez L."/>
            <person name="Alfaro M."/>
            <person name="Sun H."/>
            <person name="Tritt A."/>
            <person name="Yoshinaga Y."/>
            <person name="Zwiers L.-H."/>
            <person name="Turgeon B."/>
            <person name="Goodwin S."/>
            <person name="Spatafora J."/>
            <person name="Crous P."/>
            <person name="Grigoriev I."/>
        </authorList>
    </citation>
    <scope>NUCLEOTIDE SEQUENCE</scope>
    <source>
        <strain evidence="4">CBS 260.36</strain>
    </source>
</reference>
<comment type="similarity">
    <text evidence="1">Belongs to the ANP1/MMN9/VAN1 family.</text>
</comment>
<feature type="region of interest" description="Disordered" evidence="2">
    <location>
        <begin position="47"/>
        <end position="67"/>
    </location>
</feature>
<evidence type="ECO:0000313" key="5">
    <source>
        <dbReference type="Proteomes" id="UP000799439"/>
    </source>
</evidence>
<dbReference type="SUPFAM" id="SSF53448">
    <property type="entry name" value="Nucleotide-diphospho-sugar transferases"/>
    <property type="match status" value="1"/>
</dbReference>
<protein>
    <submittedName>
        <fullName evidence="4">Glycosyltransferase family 62 protein</fullName>
    </submittedName>
</protein>
<comment type="caution">
    <text evidence="4">The sequence shown here is derived from an EMBL/GenBank/DDBJ whole genome shotgun (WGS) entry which is preliminary data.</text>
</comment>
<dbReference type="PANTHER" id="PTHR43083">
    <property type="entry name" value="MANNAN POLYMERASE II"/>
    <property type="match status" value="1"/>
</dbReference>
<dbReference type="PANTHER" id="PTHR43083:SF6">
    <property type="entry name" value="MANNAN POLYMERASE COMPLEXES SUBUNIT MNN9"/>
    <property type="match status" value="1"/>
</dbReference>
<sequence>MGFQDANKPDPNFFLPRRRTITAKNIYQALLLVCVLVIFRLAQHRPRTEPSPIRPRTESDPILSSTESSRWLDRTDGVQADFVESEVQLANNVTRYTRVYSGREPDLLWLGLTYDSSSWGSRPDESKRDVKDFHELLAAQYDVKRASLGLLTSSFDEFESYKKSIRRLEYARVTVFLHPGFHDGAVVDRKHRHDAEVQTARRAEMSKLRNFLMLKALHEEEHVVWLDADVWRIDPGLVHRMIKHAEEREEYGILTSLCKFGDEGNYDLNAWGGTRQGPRGWDLDEKEIKDGELKLQGQHLVDALIKGTGGNDIIPLTTVGATILYMRSSLIAQGLNFPHQYVVGTRWGKDGWDGIESEGVCYRARGLAGGRCGVLGGSWHVSHTSHS</sequence>
<dbReference type="EMBL" id="ML996081">
    <property type="protein sequence ID" value="KAF2158248.1"/>
    <property type="molecule type" value="Genomic_DNA"/>
</dbReference>
<evidence type="ECO:0000256" key="2">
    <source>
        <dbReference type="SAM" id="MobiDB-lite"/>
    </source>
</evidence>
<organism evidence="4 5">
    <name type="scientific">Myriangium duriaei CBS 260.36</name>
    <dbReference type="NCBI Taxonomy" id="1168546"/>
    <lineage>
        <taxon>Eukaryota</taxon>
        <taxon>Fungi</taxon>
        <taxon>Dikarya</taxon>
        <taxon>Ascomycota</taxon>
        <taxon>Pezizomycotina</taxon>
        <taxon>Dothideomycetes</taxon>
        <taxon>Dothideomycetidae</taxon>
        <taxon>Myriangiales</taxon>
        <taxon>Myriangiaceae</taxon>
        <taxon>Myriangium</taxon>
    </lineage>
</organism>
<dbReference type="OrthoDB" id="204164at2759"/>
<dbReference type="Proteomes" id="UP000799439">
    <property type="component" value="Unassembled WGS sequence"/>
</dbReference>
<proteinExistence type="inferred from homology"/>
<dbReference type="Pfam" id="PF03452">
    <property type="entry name" value="Anp1"/>
    <property type="match status" value="1"/>
</dbReference>
<accession>A0A9P4MMG4</accession>
<dbReference type="Gene3D" id="3.90.550.10">
    <property type="entry name" value="Spore Coat Polysaccharide Biosynthesis Protein SpsA, Chain A"/>
    <property type="match status" value="1"/>
</dbReference>
<gene>
    <name evidence="4" type="ORF">K461DRAFT_300028</name>
</gene>
<keyword evidence="3" id="KW-0472">Membrane</keyword>
<dbReference type="AlphaFoldDB" id="A0A9P4MMG4"/>
<evidence type="ECO:0000256" key="3">
    <source>
        <dbReference type="SAM" id="Phobius"/>
    </source>
</evidence>
<keyword evidence="5" id="KW-1185">Reference proteome</keyword>
<keyword evidence="3" id="KW-0812">Transmembrane</keyword>
<name>A0A9P4MMG4_9PEZI</name>
<evidence type="ECO:0000256" key="1">
    <source>
        <dbReference type="ARBA" id="ARBA00037964"/>
    </source>
</evidence>
<dbReference type="InterPro" id="IPR052086">
    <property type="entry name" value="Mannan_Polymerase_Subunit"/>
</dbReference>